<evidence type="ECO:0000313" key="6">
    <source>
        <dbReference type="Proteomes" id="UP000729701"/>
    </source>
</evidence>
<keyword evidence="2" id="KW-0560">Oxidoreductase</keyword>
<dbReference type="GO" id="GO:0051213">
    <property type="term" value="F:dioxygenase activity"/>
    <property type="evidence" value="ECO:0007669"/>
    <property type="project" value="UniProtKB-KW"/>
</dbReference>
<feature type="domain" description="TauD/TfdA-like" evidence="4">
    <location>
        <begin position="23"/>
        <end position="311"/>
    </location>
</feature>
<name>A0A951QSX4_9CYAN</name>
<evidence type="ECO:0000256" key="2">
    <source>
        <dbReference type="ARBA" id="ARBA00023002"/>
    </source>
</evidence>
<keyword evidence="3" id="KW-0045">Antibiotic biosynthesis</keyword>
<evidence type="ECO:0000259" key="4">
    <source>
        <dbReference type="Pfam" id="PF02668"/>
    </source>
</evidence>
<organism evidence="5 6">
    <name type="scientific">Cyanomargarita calcarea GSE-NOS-MK-12-04C</name>
    <dbReference type="NCBI Taxonomy" id="2839659"/>
    <lineage>
        <taxon>Bacteria</taxon>
        <taxon>Bacillati</taxon>
        <taxon>Cyanobacteriota</taxon>
        <taxon>Cyanophyceae</taxon>
        <taxon>Nostocales</taxon>
        <taxon>Cyanomargaritaceae</taxon>
        <taxon>Cyanomargarita</taxon>
    </lineage>
</organism>
<comment type="caution">
    <text evidence="5">The sequence shown here is derived from an EMBL/GenBank/DDBJ whole genome shotgun (WGS) entry which is preliminary data.</text>
</comment>
<sequence>MIYIDYLQLPQIIPIVMQSSDTNADITNWIESNQELIQKELYKYGAILWRGFNLDTAPAFEQVCLKLCSNLFNDNGEHPRESISGNVYTPVFYPKNEKLLWHNENSFNYHWPRKIFFGCCQPAQQGGETVIVDSRQVFQLIDPKIRDKFIEKKVMYLRNYNSRFGLNWQTVFQTEDKAEVEAICTKAFIDFEWKDCGGLRTRSVRPAVVNHPQTKEITWFTQLQHWHISCLDMEVQEALVSSFSKEDLPRNCYYGDGSAIEDSIISEISAVYQKLEASFPWQSGDLLMLDNLLTAHGRNSYVGERKLLVTMGELSSFGDI</sequence>
<evidence type="ECO:0000256" key="1">
    <source>
        <dbReference type="ARBA" id="ARBA00001954"/>
    </source>
</evidence>
<dbReference type="SUPFAM" id="SSF51197">
    <property type="entry name" value="Clavaminate synthase-like"/>
    <property type="match status" value="1"/>
</dbReference>
<evidence type="ECO:0000256" key="3">
    <source>
        <dbReference type="ARBA" id="ARBA00023194"/>
    </source>
</evidence>
<keyword evidence="5" id="KW-0223">Dioxygenase</keyword>
<dbReference type="GO" id="GO:0017000">
    <property type="term" value="P:antibiotic biosynthetic process"/>
    <property type="evidence" value="ECO:0007669"/>
    <property type="project" value="UniProtKB-KW"/>
</dbReference>
<dbReference type="Pfam" id="PF02668">
    <property type="entry name" value="TauD"/>
    <property type="match status" value="1"/>
</dbReference>
<proteinExistence type="predicted"/>
<dbReference type="AlphaFoldDB" id="A0A951QSX4"/>
<gene>
    <name evidence="5" type="ORF">KME60_30045</name>
</gene>
<dbReference type="Proteomes" id="UP000729701">
    <property type="component" value="Unassembled WGS sequence"/>
</dbReference>
<dbReference type="EMBL" id="JAHHGZ010000048">
    <property type="protein sequence ID" value="MBW4671555.1"/>
    <property type="molecule type" value="Genomic_DNA"/>
</dbReference>
<protein>
    <submittedName>
        <fullName evidence="5">TauD/TfdA family dioxygenase</fullName>
    </submittedName>
</protein>
<evidence type="ECO:0000313" key="5">
    <source>
        <dbReference type="EMBL" id="MBW4671555.1"/>
    </source>
</evidence>
<dbReference type="PANTHER" id="PTHR10696">
    <property type="entry name" value="GAMMA-BUTYROBETAINE HYDROXYLASE-RELATED"/>
    <property type="match status" value="1"/>
</dbReference>
<reference evidence="5" key="2">
    <citation type="journal article" date="2022" name="Microbiol. Resour. Announc.">
        <title>Metagenome Sequencing to Explore Phylogenomics of Terrestrial Cyanobacteria.</title>
        <authorList>
            <person name="Ward R.D."/>
            <person name="Stajich J.E."/>
            <person name="Johansen J.R."/>
            <person name="Huntemann M."/>
            <person name="Clum A."/>
            <person name="Foster B."/>
            <person name="Foster B."/>
            <person name="Roux S."/>
            <person name="Palaniappan K."/>
            <person name="Varghese N."/>
            <person name="Mukherjee S."/>
            <person name="Reddy T.B.K."/>
            <person name="Daum C."/>
            <person name="Copeland A."/>
            <person name="Chen I.A."/>
            <person name="Ivanova N.N."/>
            <person name="Kyrpides N.C."/>
            <person name="Shapiro N."/>
            <person name="Eloe-Fadrosh E.A."/>
            <person name="Pietrasiak N."/>
        </authorList>
    </citation>
    <scope>NUCLEOTIDE SEQUENCE</scope>
    <source>
        <strain evidence="5">GSE-NOS-MK-12-04C</strain>
    </source>
</reference>
<comment type="cofactor">
    <cofactor evidence="1">
        <name>Fe(2+)</name>
        <dbReference type="ChEBI" id="CHEBI:29033"/>
    </cofactor>
</comment>
<dbReference type="PANTHER" id="PTHR10696:SF56">
    <property type="entry name" value="TAUD_TFDA-LIKE DOMAIN-CONTAINING PROTEIN"/>
    <property type="match status" value="1"/>
</dbReference>
<accession>A0A951QSX4</accession>
<dbReference type="InterPro" id="IPR042098">
    <property type="entry name" value="TauD-like_sf"/>
</dbReference>
<reference evidence="5" key="1">
    <citation type="submission" date="2021-05" db="EMBL/GenBank/DDBJ databases">
        <authorList>
            <person name="Pietrasiak N."/>
            <person name="Ward R."/>
            <person name="Stajich J.E."/>
            <person name="Kurbessoian T."/>
        </authorList>
    </citation>
    <scope>NUCLEOTIDE SEQUENCE</scope>
    <source>
        <strain evidence="5">GSE-NOS-MK-12-04C</strain>
    </source>
</reference>
<dbReference type="Gene3D" id="3.60.130.10">
    <property type="entry name" value="Clavaminate synthase-like"/>
    <property type="match status" value="1"/>
</dbReference>
<dbReference type="InterPro" id="IPR003819">
    <property type="entry name" value="TauD/TfdA-like"/>
</dbReference>
<dbReference type="InterPro" id="IPR050411">
    <property type="entry name" value="AlphaKG_dependent_hydroxylases"/>
</dbReference>